<feature type="transmembrane region" description="Helical" evidence="2">
    <location>
        <begin position="57"/>
        <end position="82"/>
    </location>
</feature>
<organism evidence="3 4">
    <name type="scientific">Microbacterium gilvum</name>
    <dbReference type="NCBI Taxonomy" id="1336204"/>
    <lineage>
        <taxon>Bacteria</taxon>
        <taxon>Bacillati</taxon>
        <taxon>Actinomycetota</taxon>
        <taxon>Actinomycetes</taxon>
        <taxon>Micrococcales</taxon>
        <taxon>Microbacteriaceae</taxon>
        <taxon>Microbacterium</taxon>
    </lineage>
</organism>
<evidence type="ECO:0000256" key="1">
    <source>
        <dbReference type="SAM" id="MobiDB-lite"/>
    </source>
</evidence>
<dbReference type="RefSeq" id="WP_345439015.1">
    <property type="nucleotide sequence ID" value="NZ_BAABKO010000003.1"/>
</dbReference>
<accession>A0ABP9A9K3</accession>
<feature type="compositionally biased region" description="Pro residues" evidence="1">
    <location>
        <begin position="21"/>
        <end position="34"/>
    </location>
</feature>
<name>A0ABP9A9K3_9MICO</name>
<protein>
    <recommendedName>
        <fullName evidence="5">DUF218 domain-containing protein</fullName>
    </recommendedName>
</protein>
<proteinExistence type="predicted"/>
<evidence type="ECO:0000313" key="3">
    <source>
        <dbReference type="EMBL" id="GAA4776625.1"/>
    </source>
</evidence>
<dbReference type="Proteomes" id="UP001501645">
    <property type="component" value="Unassembled WGS sequence"/>
</dbReference>
<sequence>MSGATLEPLSAVPGTRRRTPPDPVPSAGGPPGPGSPRGAASGSRRRRPRRRLTPRRLVARIVGWAAAAGLVVALAGLPLYVFPPVDEMPAETDLVYVIGPPTVQRTSAERALHLEGVSDLALYSTSDHGGWSAEALPVCEEEGVVCAHPEPYTTKGEAMFLTDFAAEHGVASTVVLTFTPHVARTRYIFDRCYEGDVTVVAVDQKLNVLEWMYQYAYQTAAFVKAIATPCDALDE</sequence>
<evidence type="ECO:0008006" key="5">
    <source>
        <dbReference type="Google" id="ProtNLM"/>
    </source>
</evidence>
<reference evidence="4" key="1">
    <citation type="journal article" date="2019" name="Int. J. Syst. Evol. Microbiol.">
        <title>The Global Catalogue of Microorganisms (GCM) 10K type strain sequencing project: providing services to taxonomists for standard genome sequencing and annotation.</title>
        <authorList>
            <consortium name="The Broad Institute Genomics Platform"/>
            <consortium name="The Broad Institute Genome Sequencing Center for Infectious Disease"/>
            <person name="Wu L."/>
            <person name="Ma J."/>
        </authorList>
    </citation>
    <scope>NUCLEOTIDE SEQUENCE [LARGE SCALE GENOMIC DNA]</scope>
    <source>
        <strain evidence="4">JCM 18537</strain>
    </source>
</reference>
<feature type="region of interest" description="Disordered" evidence="1">
    <location>
        <begin position="1"/>
        <end position="52"/>
    </location>
</feature>
<keyword evidence="2" id="KW-1133">Transmembrane helix</keyword>
<dbReference type="EMBL" id="BAABKO010000003">
    <property type="protein sequence ID" value="GAA4776625.1"/>
    <property type="molecule type" value="Genomic_DNA"/>
</dbReference>
<gene>
    <name evidence="3" type="ORF">GCM10023351_21670</name>
</gene>
<keyword evidence="2" id="KW-0812">Transmembrane</keyword>
<evidence type="ECO:0000313" key="4">
    <source>
        <dbReference type="Proteomes" id="UP001501645"/>
    </source>
</evidence>
<evidence type="ECO:0000256" key="2">
    <source>
        <dbReference type="SAM" id="Phobius"/>
    </source>
</evidence>
<keyword evidence="4" id="KW-1185">Reference proteome</keyword>
<feature type="compositionally biased region" description="Basic residues" evidence="1">
    <location>
        <begin position="43"/>
        <end position="52"/>
    </location>
</feature>
<keyword evidence="2" id="KW-0472">Membrane</keyword>
<comment type="caution">
    <text evidence="3">The sequence shown here is derived from an EMBL/GenBank/DDBJ whole genome shotgun (WGS) entry which is preliminary data.</text>
</comment>